<dbReference type="Proteomes" id="UP000199400">
    <property type="component" value="Unassembled WGS sequence"/>
</dbReference>
<name>A0A1I2HX67_9BACT</name>
<keyword evidence="3" id="KW-1185">Reference proteome</keyword>
<feature type="compositionally biased region" description="Polar residues" evidence="1">
    <location>
        <begin position="30"/>
        <end position="41"/>
    </location>
</feature>
<gene>
    <name evidence="2" type="ORF">SAMN02745121_08303</name>
</gene>
<accession>A0A1I2HX67</accession>
<reference evidence="3" key="1">
    <citation type="submission" date="2016-10" db="EMBL/GenBank/DDBJ databases">
        <authorList>
            <person name="Varghese N."/>
            <person name="Submissions S."/>
        </authorList>
    </citation>
    <scope>NUCLEOTIDE SEQUENCE [LARGE SCALE GENOMIC DNA]</scope>
    <source>
        <strain evidence="3">ATCC 25963</strain>
    </source>
</reference>
<organism evidence="2 3">
    <name type="scientific">Nannocystis exedens</name>
    <dbReference type="NCBI Taxonomy" id="54"/>
    <lineage>
        <taxon>Bacteria</taxon>
        <taxon>Pseudomonadati</taxon>
        <taxon>Myxococcota</taxon>
        <taxon>Polyangia</taxon>
        <taxon>Nannocystales</taxon>
        <taxon>Nannocystaceae</taxon>
        <taxon>Nannocystis</taxon>
    </lineage>
</organism>
<sequence>MSFGPAANTAVAHLLESHLPAPWLGPSALEQRQSVARSQRR</sequence>
<evidence type="ECO:0000313" key="3">
    <source>
        <dbReference type="Proteomes" id="UP000199400"/>
    </source>
</evidence>
<evidence type="ECO:0000256" key="1">
    <source>
        <dbReference type="SAM" id="MobiDB-lite"/>
    </source>
</evidence>
<feature type="region of interest" description="Disordered" evidence="1">
    <location>
        <begin position="21"/>
        <end position="41"/>
    </location>
</feature>
<proteinExistence type="predicted"/>
<dbReference type="STRING" id="54.SAMN02745121_08303"/>
<dbReference type="EMBL" id="FOMX01000050">
    <property type="protein sequence ID" value="SFF34735.1"/>
    <property type="molecule type" value="Genomic_DNA"/>
</dbReference>
<dbReference type="RefSeq" id="WP_256254122.1">
    <property type="nucleotide sequence ID" value="NZ_FOMX01000050.1"/>
</dbReference>
<evidence type="ECO:0000313" key="2">
    <source>
        <dbReference type="EMBL" id="SFF34735.1"/>
    </source>
</evidence>
<protein>
    <submittedName>
        <fullName evidence="2">Uncharacterized protein</fullName>
    </submittedName>
</protein>
<dbReference type="AlphaFoldDB" id="A0A1I2HX67"/>